<evidence type="ECO:0000256" key="7">
    <source>
        <dbReference type="ARBA" id="ARBA00022982"/>
    </source>
</evidence>
<dbReference type="GO" id="GO:0050660">
    <property type="term" value="F:flavin adenine dinucleotide binding"/>
    <property type="evidence" value="ECO:0007669"/>
    <property type="project" value="InterPro"/>
</dbReference>
<protein>
    <recommendedName>
        <fullName evidence="14">Dihydroorotate dehydrogenase electron transfer subunit iron-sulphur cluster binding domain-containing protein</fullName>
    </recommendedName>
</protein>
<evidence type="ECO:0000256" key="5">
    <source>
        <dbReference type="ARBA" id="ARBA00022723"/>
    </source>
</evidence>
<keyword evidence="13" id="KW-0472">Membrane</keyword>
<dbReference type="InterPro" id="IPR019480">
    <property type="entry name" value="Dihydroorotate_DH_Fe-S-bd"/>
</dbReference>
<keyword evidence="4 12" id="KW-0001">2Fe-2S</keyword>
<evidence type="ECO:0000256" key="11">
    <source>
        <dbReference type="PIRSR" id="PIRSR006816-1"/>
    </source>
</evidence>
<evidence type="ECO:0000256" key="10">
    <source>
        <dbReference type="ARBA" id="ARBA00034078"/>
    </source>
</evidence>
<keyword evidence="5 12" id="KW-0479">Metal-binding</keyword>
<organism evidence="15">
    <name type="scientific">Ignisphaera aggregans</name>
    <dbReference type="NCBI Taxonomy" id="334771"/>
    <lineage>
        <taxon>Archaea</taxon>
        <taxon>Thermoproteota</taxon>
        <taxon>Thermoprotei</taxon>
        <taxon>Desulfurococcales</taxon>
        <taxon>Desulfurococcaceae</taxon>
        <taxon>Ignisphaera</taxon>
    </lineage>
</organism>
<feature type="binding site" evidence="12">
    <location>
        <position position="228"/>
    </location>
    <ligand>
        <name>[2Fe-2S] cluster</name>
        <dbReference type="ChEBI" id="CHEBI:190135"/>
    </ligand>
</feature>
<keyword evidence="3 11" id="KW-0285">Flavoprotein</keyword>
<proteinExistence type="inferred from homology"/>
<gene>
    <name evidence="15" type="ORF">ENT99_05980</name>
</gene>
<feature type="binding site" evidence="12">
    <location>
        <position position="225"/>
    </location>
    <ligand>
        <name>[2Fe-2S] cluster</name>
        <dbReference type="ChEBI" id="CHEBI:190135"/>
    </ligand>
</feature>
<comment type="cofactor">
    <cofactor evidence="11">
        <name>FAD</name>
        <dbReference type="ChEBI" id="CHEBI:57692"/>
    </cofactor>
    <text evidence="11">Binds 1 FAD per subunit.</text>
</comment>
<dbReference type="PANTHER" id="PTHR43513:SF3">
    <property type="entry name" value="DIHYDROOROTATE DEHYDROGENASE B (NAD(+)), ELECTRON TRANSFER SUBUNIT-RELATED"/>
    <property type="match status" value="1"/>
</dbReference>
<dbReference type="GO" id="GO:0046872">
    <property type="term" value="F:metal ion binding"/>
    <property type="evidence" value="ECO:0007669"/>
    <property type="project" value="UniProtKB-KW"/>
</dbReference>
<comment type="cofactor">
    <cofactor evidence="12">
        <name>[2Fe-2S] cluster</name>
        <dbReference type="ChEBI" id="CHEBI:190135"/>
    </cofactor>
    <text evidence="12">Binds 1 [2Fe-2S] cluster per subunit.</text>
</comment>
<dbReference type="Gene3D" id="2.40.30.10">
    <property type="entry name" value="Translation factors"/>
    <property type="match status" value="1"/>
</dbReference>
<dbReference type="EMBL" id="DTAU01000116">
    <property type="protein sequence ID" value="HFQ79231.1"/>
    <property type="molecule type" value="Genomic_DNA"/>
</dbReference>
<feature type="binding site" evidence="12">
    <location>
        <position position="238"/>
    </location>
    <ligand>
        <name>[2Fe-2S] cluster</name>
        <dbReference type="ChEBI" id="CHEBI:190135"/>
    </ligand>
</feature>
<evidence type="ECO:0000256" key="4">
    <source>
        <dbReference type="ARBA" id="ARBA00022714"/>
    </source>
</evidence>
<dbReference type="InterPro" id="IPR017938">
    <property type="entry name" value="Riboflavin_synthase-like_b-brl"/>
</dbReference>
<feature type="transmembrane region" description="Helical" evidence="13">
    <location>
        <begin position="101"/>
        <end position="122"/>
    </location>
</feature>
<evidence type="ECO:0000256" key="1">
    <source>
        <dbReference type="ARBA" id="ARBA00006422"/>
    </source>
</evidence>
<evidence type="ECO:0000256" key="6">
    <source>
        <dbReference type="ARBA" id="ARBA00022827"/>
    </source>
</evidence>
<keyword evidence="13" id="KW-1133">Transmembrane helix</keyword>
<comment type="cofactor">
    <cofactor evidence="10">
        <name>[2Fe-2S] cluster</name>
        <dbReference type="ChEBI" id="CHEBI:190135"/>
    </cofactor>
</comment>
<feature type="domain" description="Dihydroorotate dehydrogenase electron transfer subunit iron-sulphur cluster binding" evidence="14">
    <location>
        <begin position="215"/>
        <end position="249"/>
    </location>
</feature>
<evidence type="ECO:0000256" key="8">
    <source>
        <dbReference type="ARBA" id="ARBA00023004"/>
    </source>
</evidence>
<evidence type="ECO:0000256" key="3">
    <source>
        <dbReference type="ARBA" id="ARBA00022630"/>
    </source>
</evidence>
<evidence type="ECO:0000259" key="14">
    <source>
        <dbReference type="Pfam" id="PF10418"/>
    </source>
</evidence>
<dbReference type="InterPro" id="IPR039261">
    <property type="entry name" value="FNR_nucleotide-bd"/>
</dbReference>
<evidence type="ECO:0000256" key="13">
    <source>
        <dbReference type="SAM" id="Phobius"/>
    </source>
</evidence>
<dbReference type="PIRSF" id="PIRSF006816">
    <property type="entry name" value="Cyc3_hyd_g"/>
    <property type="match status" value="1"/>
</dbReference>
<dbReference type="InterPro" id="IPR012165">
    <property type="entry name" value="Cyt_c3_hydrogenase_gsu"/>
</dbReference>
<dbReference type="SUPFAM" id="SSF52343">
    <property type="entry name" value="Ferredoxin reductase-like, C-terminal NADP-linked domain"/>
    <property type="match status" value="1"/>
</dbReference>
<evidence type="ECO:0000256" key="12">
    <source>
        <dbReference type="PIRSR" id="PIRSR006816-2"/>
    </source>
</evidence>
<keyword evidence="2" id="KW-0813">Transport</keyword>
<dbReference type="InterPro" id="IPR050353">
    <property type="entry name" value="PyrK_electron_transfer"/>
</dbReference>
<dbReference type="AlphaFoldDB" id="A0A832ARH6"/>
<dbReference type="PROSITE" id="PS00197">
    <property type="entry name" value="2FE2S_FER_1"/>
    <property type="match status" value="1"/>
</dbReference>
<sequence length="262" mass="29576">MNVMSIKPAKILRIDRIAENTYLLAVELFTHVDSISPFNFFMVWVPRVDEIPLSVAFVDNNIIYFLFKVKGLGTETLSKMCKGEIVGLKGPLGRGFIVEDYTKSVLVIAGGIGIAPIPFFIYRSKYKKLDVVWGVKRREELFDLNRFNQDIGDRYRLFMATEDCSYGFCGTALERLKNIPLEDYDIILAVGPQPMLKGICEYIRNTNLEAYVALETMVKCGIGLCGSCFIRASNKLLCIDGPVFRCDEVIQHLGKTNNSKNI</sequence>
<dbReference type="InterPro" id="IPR006058">
    <property type="entry name" value="2Fe2S_fd_BS"/>
</dbReference>
<dbReference type="InterPro" id="IPR037117">
    <property type="entry name" value="Dihydroorotate_DH_ele_sf"/>
</dbReference>
<dbReference type="GO" id="GO:0051537">
    <property type="term" value="F:2 iron, 2 sulfur cluster binding"/>
    <property type="evidence" value="ECO:0007669"/>
    <property type="project" value="UniProtKB-KW"/>
</dbReference>
<comment type="similarity">
    <text evidence="1">Belongs to the PyrK family.</text>
</comment>
<comment type="caution">
    <text evidence="15">The sequence shown here is derived from an EMBL/GenBank/DDBJ whole genome shotgun (WGS) entry which is preliminary data.</text>
</comment>
<keyword evidence="9 12" id="KW-0411">Iron-sulfur</keyword>
<feature type="binding site" evidence="11">
    <location>
        <begin position="73"/>
        <end position="74"/>
    </location>
    <ligand>
        <name>FAD</name>
        <dbReference type="ChEBI" id="CHEBI:57692"/>
    </ligand>
</feature>
<dbReference type="Pfam" id="PF10418">
    <property type="entry name" value="DHODB_Fe-S_bind"/>
    <property type="match status" value="1"/>
</dbReference>
<dbReference type="GO" id="GO:0006221">
    <property type="term" value="P:pyrimidine nucleotide biosynthetic process"/>
    <property type="evidence" value="ECO:0007669"/>
    <property type="project" value="InterPro"/>
</dbReference>
<keyword evidence="6 11" id="KW-0274">FAD</keyword>
<name>A0A832ARH6_9CREN</name>
<evidence type="ECO:0000256" key="2">
    <source>
        <dbReference type="ARBA" id="ARBA00022448"/>
    </source>
</evidence>
<keyword evidence="7" id="KW-0249">Electron transport</keyword>
<keyword evidence="13" id="KW-0812">Transmembrane</keyword>
<dbReference type="Gene3D" id="2.10.240.10">
    <property type="entry name" value="Dihydroorotate dehydrogenase, electron transfer subunit"/>
    <property type="match status" value="1"/>
</dbReference>
<reference evidence="15" key="1">
    <citation type="journal article" date="2020" name="mSystems">
        <title>Genome- and Community-Level Interaction Insights into Carbon Utilization and Element Cycling Functions of Hydrothermarchaeota in Hydrothermal Sediment.</title>
        <authorList>
            <person name="Zhou Z."/>
            <person name="Liu Y."/>
            <person name="Xu W."/>
            <person name="Pan J."/>
            <person name="Luo Z.H."/>
            <person name="Li M."/>
        </authorList>
    </citation>
    <scope>NUCLEOTIDE SEQUENCE</scope>
    <source>
        <strain evidence="15">SpSt-629</strain>
    </source>
</reference>
<accession>A0A832ARH6</accession>
<evidence type="ECO:0000313" key="15">
    <source>
        <dbReference type="EMBL" id="HFQ79231.1"/>
    </source>
</evidence>
<keyword evidence="8 12" id="KW-0408">Iron</keyword>
<dbReference type="Gene3D" id="3.40.50.80">
    <property type="entry name" value="Nucleotide-binding domain of ferredoxin-NADP reductase (FNR) module"/>
    <property type="match status" value="1"/>
</dbReference>
<evidence type="ECO:0000256" key="9">
    <source>
        <dbReference type="ARBA" id="ARBA00023014"/>
    </source>
</evidence>
<dbReference type="SUPFAM" id="SSF63380">
    <property type="entry name" value="Riboflavin synthase domain-like"/>
    <property type="match status" value="1"/>
</dbReference>
<feature type="binding site" evidence="12">
    <location>
        <position position="220"/>
    </location>
    <ligand>
        <name>[2Fe-2S] cluster</name>
        <dbReference type="ChEBI" id="CHEBI:190135"/>
    </ligand>
</feature>
<dbReference type="PANTHER" id="PTHR43513">
    <property type="entry name" value="DIHYDROOROTATE DEHYDROGENASE B (NAD(+)), ELECTRON TRANSFER SUBUNIT"/>
    <property type="match status" value="1"/>
</dbReference>